<keyword evidence="2" id="KW-1185">Reference proteome</keyword>
<dbReference type="Proteomes" id="UP000184052">
    <property type="component" value="Unassembled WGS sequence"/>
</dbReference>
<evidence type="ECO:0000313" key="2">
    <source>
        <dbReference type="Proteomes" id="UP000184052"/>
    </source>
</evidence>
<reference evidence="1 2" key="1">
    <citation type="submission" date="2016-11" db="EMBL/GenBank/DDBJ databases">
        <authorList>
            <person name="Jaros S."/>
            <person name="Januszkiewicz K."/>
            <person name="Wedrychowicz H."/>
        </authorList>
    </citation>
    <scope>NUCLEOTIDE SEQUENCE [LARGE SCALE GENOMIC DNA]</scope>
    <source>
        <strain evidence="1 2">DSM 17477</strain>
    </source>
</reference>
<name>A0A1M6BWK7_9FIRM</name>
<dbReference type="OrthoDB" id="9801945at2"/>
<organism evidence="1 2">
    <name type="scientific">Dethiosulfatibacter aminovorans DSM 17477</name>
    <dbReference type="NCBI Taxonomy" id="1121476"/>
    <lineage>
        <taxon>Bacteria</taxon>
        <taxon>Bacillati</taxon>
        <taxon>Bacillota</taxon>
        <taxon>Tissierellia</taxon>
        <taxon>Dethiosulfatibacter</taxon>
    </lineage>
</organism>
<dbReference type="SUPFAM" id="SSF54285">
    <property type="entry name" value="MoaD/ThiS"/>
    <property type="match status" value="1"/>
</dbReference>
<evidence type="ECO:0000313" key="1">
    <source>
        <dbReference type="EMBL" id="SHI53166.1"/>
    </source>
</evidence>
<dbReference type="InterPro" id="IPR003749">
    <property type="entry name" value="ThiS/MoaD-like"/>
</dbReference>
<dbReference type="InterPro" id="IPR016155">
    <property type="entry name" value="Mopterin_synth/thiamin_S_b"/>
</dbReference>
<dbReference type="AlphaFoldDB" id="A0A1M6BWK7"/>
<dbReference type="RefSeq" id="WP_073046618.1">
    <property type="nucleotide sequence ID" value="NZ_FQZL01000005.1"/>
</dbReference>
<gene>
    <name evidence="1" type="ORF">SAMN02745751_00501</name>
</gene>
<sequence>MKITVKLFATLRENREKVAIHDIDEGTTPKDIIEGLDIPLKDVAIIMVNGRRVDEDAEMKDGDVLALFPPVGGG</sequence>
<dbReference type="Pfam" id="PF02597">
    <property type="entry name" value="ThiS"/>
    <property type="match status" value="1"/>
</dbReference>
<dbReference type="STRING" id="1121476.SAMN02745751_00501"/>
<accession>A0A1M6BWK7</accession>
<dbReference type="CDD" id="cd17040">
    <property type="entry name" value="Ubl_MoaD_like"/>
    <property type="match status" value="1"/>
</dbReference>
<dbReference type="EMBL" id="FQZL01000005">
    <property type="protein sequence ID" value="SHI53166.1"/>
    <property type="molecule type" value="Genomic_DNA"/>
</dbReference>
<dbReference type="Gene3D" id="3.10.20.30">
    <property type="match status" value="1"/>
</dbReference>
<dbReference type="InterPro" id="IPR012675">
    <property type="entry name" value="Beta-grasp_dom_sf"/>
</dbReference>
<protein>
    <submittedName>
        <fullName evidence="1">Molybdopterin converting factor, small subunit</fullName>
    </submittedName>
</protein>
<proteinExistence type="predicted"/>